<keyword evidence="2" id="KW-1185">Reference proteome</keyword>
<dbReference type="GeneID" id="59376417"/>
<sequence>MACRDKGEVPCDWANTALRLGIGSKHVCSRDQIPVGVRSNSPVSSYVASDDFSHPAHSSTITKLSNSASRVDLGRRRYPLRFPTPPSLLRLLQLSFVPLGADRSLTPFLRLFLSFPPGYLPAFQSCSRGYRPDAGRPYREACTPILLRLPARK</sequence>
<evidence type="ECO:0000313" key="1">
    <source>
        <dbReference type="EMBL" id="KAF7430884.1"/>
    </source>
</evidence>
<dbReference type="VEuPathDB" id="FungiDB:PC9H_006599"/>
<dbReference type="Proteomes" id="UP000623687">
    <property type="component" value="Unassembled WGS sequence"/>
</dbReference>
<reference evidence="1" key="1">
    <citation type="submission" date="2019-07" db="EMBL/GenBank/DDBJ databases">
        <authorList>
            <person name="Palmer J.M."/>
        </authorList>
    </citation>
    <scope>NUCLEOTIDE SEQUENCE</scope>
    <source>
        <strain evidence="1">PC9</strain>
    </source>
</reference>
<proteinExistence type="predicted"/>
<accession>A0A8H6ZU37</accession>
<organism evidence="1 2">
    <name type="scientific">Pleurotus ostreatus</name>
    <name type="common">Oyster mushroom</name>
    <name type="synonym">White-rot fungus</name>
    <dbReference type="NCBI Taxonomy" id="5322"/>
    <lineage>
        <taxon>Eukaryota</taxon>
        <taxon>Fungi</taxon>
        <taxon>Dikarya</taxon>
        <taxon>Basidiomycota</taxon>
        <taxon>Agaricomycotina</taxon>
        <taxon>Agaricomycetes</taxon>
        <taxon>Agaricomycetidae</taxon>
        <taxon>Agaricales</taxon>
        <taxon>Pleurotineae</taxon>
        <taxon>Pleurotaceae</taxon>
        <taxon>Pleurotus</taxon>
    </lineage>
</organism>
<dbReference type="RefSeq" id="XP_036632162.1">
    <property type="nucleotide sequence ID" value="XM_036776143.1"/>
</dbReference>
<dbReference type="AlphaFoldDB" id="A0A8H6ZU37"/>
<name>A0A8H6ZU37_PLEOS</name>
<protein>
    <submittedName>
        <fullName evidence="1">Uncharacterized protein</fullName>
    </submittedName>
</protein>
<comment type="caution">
    <text evidence="1">The sequence shown here is derived from an EMBL/GenBank/DDBJ whole genome shotgun (WGS) entry which is preliminary data.</text>
</comment>
<dbReference type="OrthoDB" id="10509342at2759"/>
<dbReference type="EMBL" id="JACETU010000004">
    <property type="protein sequence ID" value="KAF7430884.1"/>
    <property type="molecule type" value="Genomic_DNA"/>
</dbReference>
<evidence type="ECO:0000313" key="2">
    <source>
        <dbReference type="Proteomes" id="UP000623687"/>
    </source>
</evidence>
<gene>
    <name evidence="1" type="ORF">PC9H_006599</name>
</gene>